<organism evidence="12 13">
    <name type="scientific">Sus scrofa</name>
    <name type="common">Pig</name>
    <dbReference type="NCBI Taxonomy" id="9823"/>
    <lineage>
        <taxon>Eukaryota</taxon>
        <taxon>Metazoa</taxon>
        <taxon>Chordata</taxon>
        <taxon>Craniata</taxon>
        <taxon>Vertebrata</taxon>
        <taxon>Euteleostomi</taxon>
        <taxon>Mammalia</taxon>
        <taxon>Eutheria</taxon>
        <taxon>Laurasiatheria</taxon>
        <taxon>Artiodactyla</taxon>
        <taxon>Suina</taxon>
        <taxon>Suidae</taxon>
        <taxon>Sus</taxon>
    </lineage>
</organism>
<evidence type="ECO:0000313" key="13">
    <source>
        <dbReference type="Proteomes" id="UP000694571"/>
    </source>
</evidence>
<accession>A0A8D1NXM6</accession>
<evidence type="ECO:0000256" key="9">
    <source>
        <dbReference type="ARBA" id="ARBA00023136"/>
    </source>
</evidence>
<evidence type="ECO:0000256" key="8">
    <source>
        <dbReference type="ARBA" id="ARBA00023128"/>
    </source>
</evidence>
<dbReference type="GO" id="GO:0046872">
    <property type="term" value="F:metal ion binding"/>
    <property type="evidence" value="ECO:0007669"/>
    <property type="project" value="UniProtKB-KW"/>
</dbReference>
<dbReference type="Proteomes" id="UP000694571">
    <property type="component" value="Unplaced"/>
</dbReference>
<dbReference type="GO" id="GO:0004408">
    <property type="term" value="F:holocytochrome-c synthase activity"/>
    <property type="evidence" value="ECO:0007669"/>
    <property type="project" value="UniProtKB-EC"/>
</dbReference>
<comment type="similarity">
    <text evidence="2">Belongs to the cytochrome c-type heme lyase family.</text>
</comment>
<dbReference type="EC" id="4.4.1.17" evidence="3"/>
<keyword evidence="10" id="KW-0456">Lyase</keyword>
<comment type="subcellular location">
    <subcellularLocation>
        <location evidence="1">Mitochondrion inner membrane</location>
    </subcellularLocation>
</comment>
<evidence type="ECO:0000313" key="12">
    <source>
        <dbReference type="Ensembl" id="ENSSSCP00050043627.1"/>
    </source>
</evidence>
<evidence type="ECO:0000256" key="2">
    <source>
        <dbReference type="ARBA" id="ARBA00007255"/>
    </source>
</evidence>
<evidence type="ECO:0000256" key="4">
    <source>
        <dbReference type="ARBA" id="ARBA00022617"/>
    </source>
</evidence>
<evidence type="ECO:0000256" key="7">
    <source>
        <dbReference type="ARBA" id="ARBA00023004"/>
    </source>
</evidence>
<feature type="region of interest" description="Disordered" evidence="11">
    <location>
        <begin position="1"/>
        <end position="39"/>
    </location>
</feature>
<evidence type="ECO:0000256" key="11">
    <source>
        <dbReference type="SAM" id="MobiDB-lite"/>
    </source>
</evidence>
<evidence type="ECO:0000256" key="10">
    <source>
        <dbReference type="ARBA" id="ARBA00023239"/>
    </source>
</evidence>
<sequence length="222" mass="24660">VVPAQGPASATQTVNVRDSKTPPPPSGVTAHESSLKRCPSPTWPSTTSCVISRTSLLTHSKSQFNYSLCPVFPALSQSCSCMCPQHVEVPGPGIEPTPQQLFRLCMVRYIPSIPTLDSNCEWIVPSSSIFWKSLRRIVWGCNVLKISSKNLYNMSRCSGENPQLCWGEVLAQKSLLISECPRGPSMLSFVAKSKKSFPKAIVREWLSFILFFQRTEYSVNRC</sequence>
<dbReference type="PANTHER" id="PTHR12743">
    <property type="entry name" value="CYTOCHROME C1 HEME LYASE"/>
    <property type="match status" value="1"/>
</dbReference>
<keyword evidence="6" id="KW-0999">Mitochondrion inner membrane</keyword>
<evidence type="ECO:0000256" key="6">
    <source>
        <dbReference type="ARBA" id="ARBA00022792"/>
    </source>
</evidence>
<protein>
    <recommendedName>
        <fullName evidence="3">holocytochrome-c synthase</fullName>
        <ecNumber evidence="3">4.4.1.17</ecNumber>
    </recommendedName>
</protein>
<proteinExistence type="inferred from homology"/>
<dbReference type="Ensembl" id="ENSSSCT00050100520.1">
    <property type="protein sequence ID" value="ENSSSCP00050043627.1"/>
    <property type="gene ID" value="ENSSSCG00050073510.1"/>
</dbReference>
<keyword evidence="9" id="KW-0472">Membrane</keyword>
<keyword evidence="5" id="KW-0479">Metal-binding</keyword>
<keyword evidence="8" id="KW-0496">Mitochondrion</keyword>
<evidence type="ECO:0000256" key="1">
    <source>
        <dbReference type="ARBA" id="ARBA00004273"/>
    </source>
</evidence>
<keyword evidence="7" id="KW-0408">Iron</keyword>
<keyword evidence="4" id="KW-0349">Heme</keyword>
<dbReference type="GO" id="GO:0005743">
    <property type="term" value="C:mitochondrial inner membrane"/>
    <property type="evidence" value="ECO:0007669"/>
    <property type="project" value="UniProtKB-SubCell"/>
</dbReference>
<evidence type="ECO:0000256" key="3">
    <source>
        <dbReference type="ARBA" id="ARBA00012218"/>
    </source>
</evidence>
<dbReference type="InterPro" id="IPR000511">
    <property type="entry name" value="Holocyt_c/c1_synthase"/>
</dbReference>
<evidence type="ECO:0000256" key="5">
    <source>
        <dbReference type="ARBA" id="ARBA00022723"/>
    </source>
</evidence>
<reference evidence="12" key="1">
    <citation type="submission" date="2025-08" db="UniProtKB">
        <authorList>
            <consortium name="Ensembl"/>
        </authorList>
    </citation>
    <scope>IDENTIFICATION</scope>
</reference>
<name>A0A8D1NXM6_PIG</name>
<dbReference type="AlphaFoldDB" id="A0A8D1NXM6"/>